<accession>A0ABV0FXT0</accession>
<dbReference type="EMBL" id="JBDPZD010000001">
    <property type="protein sequence ID" value="MEO3690728.1"/>
    <property type="molecule type" value="Genomic_DNA"/>
</dbReference>
<reference evidence="3 4" key="1">
    <citation type="submission" date="2024-05" db="EMBL/GenBank/DDBJ databases">
        <title>Roseateles sp. DJS-2-20 16S ribosomal RNA gene Genome sequencing and assembly.</title>
        <authorList>
            <person name="Woo H."/>
        </authorList>
    </citation>
    <scope>NUCLEOTIDE SEQUENCE [LARGE SCALE GENOMIC DNA]</scope>
    <source>
        <strain evidence="3 4">DJS-2-20</strain>
    </source>
</reference>
<name>A0ABV0FXT0_9BURK</name>
<organism evidence="3 4">
    <name type="scientific">Roseateles paludis</name>
    <dbReference type="NCBI Taxonomy" id="3145238"/>
    <lineage>
        <taxon>Bacteria</taxon>
        <taxon>Pseudomonadati</taxon>
        <taxon>Pseudomonadota</taxon>
        <taxon>Betaproteobacteria</taxon>
        <taxon>Burkholderiales</taxon>
        <taxon>Sphaerotilaceae</taxon>
        <taxon>Roseateles</taxon>
    </lineage>
</organism>
<gene>
    <name evidence="3" type="ORF">ABDJ85_04555</name>
</gene>
<comment type="caution">
    <text evidence="3">The sequence shown here is derived from an EMBL/GenBank/DDBJ whole genome shotgun (WGS) entry which is preliminary data.</text>
</comment>
<feature type="domain" description="Ice-binding protein C-terminal" evidence="2">
    <location>
        <begin position="262"/>
        <end position="287"/>
    </location>
</feature>
<dbReference type="Proteomes" id="UP001495147">
    <property type="component" value="Unassembled WGS sequence"/>
</dbReference>
<keyword evidence="1" id="KW-0732">Signal</keyword>
<feature type="chain" id="PRO_5046474407" evidence="1">
    <location>
        <begin position="23"/>
        <end position="287"/>
    </location>
</feature>
<dbReference type="Pfam" id="PF07589">
    <property type="entry name" value="PEP-CTERM"/>
    <property type="match status" value="1"/>
</dbReference>
<proteinExistence type="predicted"/>
<dbReference type="RefSeq" id="WP_347703551.1">
    <property type="nucleotide sequence ID" value="NZ_JBDPZD010000001.1"/>
</dbReference>
<dbReference type="NCBIfam" id="TIGR02595">
    <property type="entry name" value="PEP_CTERM"/>
    <property type="match status" value="1"/>
</dbReference>
<evidence type="ECO:0000259" key="2">
    <source>
        <dbReference type="Pfam" id="PF07589"/>
    </source>
</evidence>
<dbReference type="InterPro" id="IPR013424">
    <property type="entry name" value="Ice-binding_C"/>
</dbReference>
<evidence type="ECO:0000313" key="3">
    <source>
        <dbReference type="EMBL" id="MEO3690728.1"/>
    </source>
</evidence>
<protein>
    <submittedName>
        <fullName evidence="3">PEP-CTERM sorting domain-containing protein</fullName>
    </submittedName>
</protein>
<keyword evidence="4" id="KW-1185">Reference proteome</keyword>
<feature type="signal peptide" evidence="1">
    <location>
        <begin position="1"/>
        <end position="22"/>
    </location>
</feature>
<evidence type="ECO:0000256" key="1">
    <source>
        <dbReference type="SAM" id="SignalP"/>
    </source>
</evidence>
<evidence type="ECO:0000313" key="4">
    <source>
        <dbReference type="Proteomes" id="UP001495147"/>
    </source>
</evidence>
<sequence>MRNKIASALLLCVSLAPLMATGATFTSSVNVTTTGNAINVDGVIVTPSCTAVHAGFANCSTEANNANARVGPGYLQLSAFSSVSAGGDGRSGGTARSQASFSDDLTFDSLALAGKTVTVTGSVVVEGVLSAGVGASFGGARASWTGYGGAFGVGLVNQGITETYAGGAVGSPDSNLRGFVFPVVSTLQFDALGHAQSSIAFTMIVDAQSVVTSGGTATAGAAFSNTVYWSGIESLSVDGASFAGPYAVTSASGADYRFSTAPVPEGSTLGMMLLGLGLLGAFKARRR</sequence>